<protein>
    <submittedName>
        <fullName evidence="2">Uncharacterized protein</fullName>
    </submittedName>
</protein>
<evidence type="ECO:0000313" key="2">
    <source>
        <dbReference type="EMBL" id="KAJ1181515.1"/>
    </source>
</evidence>
<gene>
    <name evidence="2" type="ORF">NDU88_006722</name>
</gene>
<reference evidence="2" key="1">
    <citation type="journal article" date="2022" name="bioRxiv">
        <title>Sequencing and chromosome-scale assembly of the giantPleurodeles waltlgenome.</title>
        <authorList>
            <person name="Brown T."/>
            <person name="Elewa A."/>
            <person name="Iarovenko S."/>
            <person name="Subramanian E."/>
            <person name="Araus A.J."/>
            <person name="Petzold A."/>
            <person name="Susuki M."/>
            <person name="Suzuki K.-i.T."/>
            <person name="Hayashi T."/>
            <person name="Toyoda A."/>
            <person name="Oliveira C."/>
            <person name="Osipova E."/>
            <person name="Leigh N.D."/>
            <person name="Simon A."/>
            <person name="Yun M.H."/>
        </authorList>
    </citation>
    <scope>NUCLEOTIDE SEQUENCE</scope>
    <source>
        <strain evidence="2">20211129_DDA</strain>
        <tissue evidence="2">Liver</tissue>
    </source>
</reference>
<keyword evidence="3" id="KW-1185">Reference proteome</keyword>
<proteinExistence type="predicted"/>
<name>A0AAV7TZ68_PLEWA</name>
<accession>A0AAV7TZ68</accession>
<dbReference type="Proteomes" id="UP001066276">
    <property type="component" value="Chromosome 3_2"/>
</dbReference>
<feature type="region of interest" description="Disordered" evidence="1">
    <location>
        <begin position="96"/>
        <end position="122"/>
    </location>
</feature>
<evidence type="ECO:0000313" key="3">
    <source>
        <dbReference type="Proteomes" id="UP001066276"/>
    </source>
</evidence>
<sequence length="241" mass="25680">MFIGQSSNNTKIPGISIPLVGPWSLFAHWIVMRVRVVKCLLLEAASFSGHSPPHFPLLSRFVGPTPSETRQSSLAPLWRGLMGPRAGRGERAPIFPRASSDLQGAPIATHRSPRLRGSTTKSIRLQPAPLCRAAASAPPHLGLSSPRLHHFIRGVVGTRVGRVRGPLYLGVSPPASGKGSIASRHSPRSGGSTVRSMPTHVRRTPGSSSVFQSGPLRAQSAPHCARGSPLLRSSLPVPERE</sequence>
<feature type="region of interest" description="Disordered" evidence="1">
    <location>
        <begin position="171"/>
        <end position="241"/>
    </location>
</feature>
<dbReference type="AlphaFoldDB" id="A0AAV7TZ68"/>
<dbReference type="EMBL" id="JANPWB010000006">
    <property type="protein sequence ID" value="KAJ1181515.1"/>
    <property type="molecule type" value="Genomic_DNA"/>
</dbReference>
<evidence type="ECO:0000256" key="1">
    <source>
        <dbReference type="SAM" id="MobiDB-lite"/>
    </source>
</evidence>
<comment type="caution">
    <text evidence="2">The sequence shown here is derived from an EMBL/GenBank/DDBJ whole genome shotgun (WGS) entry which is preliminary data.</text>
</comment>
<organism evidence="2 3">
    <name type="scientific">Pleurodeles waltl</name>
    <name type="common">Iberian ribbed newt</name>
    <dbReference type="NCBI Taxonomy" id="8319"/>
    <lineage>
        <taxon>Eukaryota</taxon>
        <taxon>Metazoa</taxon>
        <taxon>Chordata</taxon>
        <taxon>Craniata</taxon>
        <taxon>Vertebrata</taxon>
        <taxon>Euteleostomi</taxon>
        <taxon>Amphibia</taxon>
        <taxon>Batrachia</taxon>
        <taxon>Caudata</taxon>
        <taxon>Salamandroidea</taxon>
        <taxon>Salamandridae</taxon>
        <taxon>Pleurodelinae</taxon>
        <taxon>Pleurodeles</taxon>
    </lineage>
</organism>